<protein>
    <submittedName>
        <fullName evidence="1">Uncharacterized protein</fullName>
    </submittedName>
</protein>
<reference evidence="1" key="2">
    <citation type="submission" date="2025-09" db="UniProtKB">
        <authorList>
            <consortium name="Ensembl"/>
        </authorList>
    </citation>
    <scope>IDENTIFICATION</scope>
</reference>
<keyword evidence="2" id="KW-1185">Reference proteome</keyword>
<evidence type="ECO:0000313" key="2">
    <source>
        <dbReference type="Proteomes" id="UP000472269"/>
    </source>
</evidence>
<reference evidence="1" key="1">
    <citation type="submission" date="2025-08" db="UniProtKB">
        <authorList>
            <consortium name="Ensembl"/>
        </authorList>
    </citation>
    <scope>IDENTIFICATION</scope>
</reference>
<evidence type="ECO:0000313" key="1">
    <source>
        <dbReference type="Ensembl" id="ENSACUP00000010020.1"/>
    </source>
</evidence>
<name>A0A663MCK3_ATHCN</name>
<dbReference type="Ensembl" id="ENSACUT00000010694.1">
    <property type="protein sequence ID" value="ENSACUP00000010020.1"/>
    <property type="gene ID" value="ENSACUG00000006779.1"/>
</dbReference>
<organism evidence="1 2">
    <name type="scientific">Athene cunicularia</name>
    <name type="common">Burrowing owl</name>
    <name type="synonym">Speotyto cunicularia</name>
    <dbReference type="NCBI Taxonomy" id="194338"/>
    <lineage>
        <taxon>Eukaryota</taxon>
        <taxon>Metazoa</taxon>
        <taxon>Chordata</taxon>
        <taxon>Craniata</taxon>
        <taxon>Vertebrata</taxon>
        <taxon>Euteleostomi</taxon>
        <taxon>Archelosauria</taxon>
        <taxon>Archosauria</taxon>
        <taxon>Dinosauria</taxon>
        <taxon>Saurischia</taxon>
        <taxon>Theropoda</taxon>
        <taxon>Coelurosauria</taxon>
        <taxon>Aves</taxon>
        <taxon>Neognathae</taxon>
        <taxon>Neoaves</taxon>
        <taxon>Telluraves</taxon>
        <taxon>Strigiformes</taxon>
        <taxon>Strigidae</taxon>
        <taxon>Athene</taxon>
    </lineage>
</organism>
<dbReference type="AlphaFoldDB" id="A0A663MCK3"/>
<dbReference type="Proteomes" id="UP000472269">
    <property type="component" value="Unplaced"/>
</dbReference>
<accession>A0A663MCK3</accession>
<sequence length="84" mass="9202">MAPWGTGYYKELEAFLLFIGSALALERSLMKLGAREKQYQSHAVRPPHFPSFPMSSLQPASPFSQFPFSLGCLLTGGGAFAFTL</sequence>
<proteinExistence type="predicted"/>